<feature type="compositionally biased region" description="Low complexity" evidence="1">
    <location>
        <begin position="339"/>
        <end position="357"/>
    </location>
</feature>
<protein>
    <recommendedName>
        <fullName evidence="4">FHA domain-containing protein</fullName>
    </recommendedName>
</protein>
<dbReference type="Gene3D" id="3.90.640.10">
    <property type="entry name" value="Actin, Chain A, domain 4"/>
    <property type="match status" value="1"/>
</dbReference>
<proteinExistence type="predicted"/>
<dbReference type="OrthoDB" id="7052771at2"/>
<evidence type="ECO:0000256" key="1">
    <source>
        <dbReference type="SAM" id="MobiDB-lite"/>
    </source>
</evidence>
<dbReference type="EMBL" id="PKLZ01000010">
    <property type="protein sequence ID" value="PLW81854.1"/>
    <property type="molecule type" value="Genomic_DNA"/>
</dbReference>
<dbReference type="Proteomes" id="UP000234845">
    <property type="component" value="Unassembled WGS sequence"/>
</dbReference>
<dbReference type="Gene3D" id="3.30.420.40">
    <property type="match status" value="2"/>
</dbReference>
<evidence type="ECO:0008006" key="4">
    <source>
        <dbReference type="Google" id="ProtNLM"/>
    </source>
</evidence>
<reference evidence="3" key="1">
    <citation type="submission" date="2017-11" db="EMBL/GenBank/DDBJ databases">
        <title>The draft genome sequence of Chromatocurvus sp. F02.</title>
        <authorList>
            <person name="Du Z.-J."/>
            <person name="Chang Y.-Q."/>
        </authorList>
    </citation>
    <scope>NUCLEOTIDE SEQUENCE [LARGE SCALE GENOMIC DNA]</scope>
    <source>
        <strain evidence="3">F02</strain>
    </source>
</reference>
<dbReference type="AlphaFoldDB" id="A0A2N5Y0D0"/>
<evidence type="ECO:0000313" key="2">
    <source>
        <dbReference type="EMBL" id="PLW81854.1"/>
    </source>
</evidence>
<feature type="region of interest" description="Disordered" evidence="1">
    <location>
        <begin position="325"/>
        <end position="357"/>
    </location>
</feature>
<gene>
    <name evidence="2" type="ORF">CWI75_14005</name>
</gene>
<keyword evidence="3" id="KW-1185">Reference proteome</keyword>
<accession>A0A2N5Y0D0</accession>
<sequence>MTIACLDITDSNLQLWHLGKRLQSPGYALLENGGYRFGAAARASARLRPRDVATRYWWQLGTDPLQPALGPARHNADLVHAHLQALHRESGEPAEILLAVPGSMHQEQLALLLGIIEQCPFTAVGLVNRSVALASLYQTDCPVFHLEIQLHQALLTELRAERGEVALQQAIALPGCGLLQLQERIVEAVASAFIRQTRFDPRRRAETEQQLYDALPAILQQLQGHAESTITVNSYQARISRGDLQAASDALYRSVHSSMSAQDSSTLLLLDPITALLPGLQARLGGALLDTQDLQAALSVHEPRIVQREQALIFISRLPQLDQRTIPPADAGSSTPAVAPLAGTAPTQAAGATPASAAPTHLLQDHQAKPLTSGSVVANGWSLVYTGGSWHLQASPGAAPLTRNGNACNDGDTVASGDCLQLDDTLKLQLITVNEA</sequence>
<comment type="caution">
    <text evidence="2">The sequence shown here is derived from an EMBL/GenBank/DDBJ whole genome shotgun (WGS) entry which is preliminary data.</text>
</comment>
<organism evidence="2 3">
    <name type="scientific">Kineobactrum sediminis</name>
    <dbReference type="NCBI Taxonomy" id="1905677"/>
    <lineage>
        <taxon>Bacteria</taxon>
        <taxon>Pseudomonadati</taxon>
        <taxon>Pseudomonadota</taxon>
        <taxon>Gammaproteobacteria</taxon>
        <taxon>Cellvibrionales</taxon>
        <taxon>Halieaceae</taxon>
        <taxon>Kineobactrum</taxon>
    </lineage>
</organism>
<evidence type="ECO:0000313" key="3">
    <source>
        <dbReference type="Proteomes" id="UP000234845"/>
    </source>
</evidence>
<name>A0A2N5Y0D0_9GAMM</name>
<dbReference type="RefSeq" id="WP_101522136.1">
    <property type="nucleotide sequence ID" value="NZ_PKLZ01000010.1"/>
</dbReference>